<evidence type="ECO:0000256" key="2">
    <source>
        <dbReference type="ARBA" id="ARBA00022468"/>
    </source>
</evidence>
<dbReference type="SUPFAM" id="SSF47923">
    <property type="entry name" value="Ypt/Rab-GAP domain of gyp1p"/>
    <property type="match status" value="2"/>
</dbReference>
<organism evidence="9 10">
    <name type="scientific">Poecilia formosa</name>
    <name type="common">Amazon molly</name>
    <name type="synonym">Limia formosa</name>
    <dbReference type="NCBI Taxonomy" id="48698"/>
    <lineage>
        <taxon>Eukaryota</taxon>
        <taxon>Metazoa</taxon>
        <taxon>Chordata</taxon>
        <taxon>Craniata</taxon>
        <taxon>Vertebrata</taxon>
        <taxon>Euteleostomi</taxon>
        <taxon>Actinopterygii</taxon>
        <taxon>Neopterygii</taxon>
        <taxon>Teleostei</taxon>
        <taxon>Neoteleostei</taxon>
        <taxon>Acanthomorphata</taxon>
        <taxon>Ovalentaria</taxon>
        <taxon>Atherinomorphae</taxon>
        <taxon>Cyprinodontiformes</taxon>
        <taxon>Poeciliidae</taxon>
        <taxon>Poeciliinae</taxon>
        <taxon>Poecilia</taxon>
    </lineage>
</organism>
<proteinExistence type="predicted"/>
<dbReference type="STRING" id="48698.ENSPFOP00000017376"/>
<reference evidence="10" key="1">
    <citation type="submission" date="2013-10" db="EMBL/GenBank/DDBJ databases">
        <authorList>
            <person name="Schartl M."/>
            <person name="Warren W."/>
        </authorList>
    </citation>
    <scope>NUCLEOTIDE SEQUENCE [LARGE SCALE GENOMIC DNA]</scope>
    <source>
        <strain evidence="10">female</strain>
    </source>
</reference>
<evidence type="ECO:0000256" key="1">
    <source>
        <dbReference type="ARBA" id="ARBA00004514"/>
    </source>
</evidence>
<dbReference type="GO" id="GO:0005829">
    <property type="term" value="C:cytosol"/>
    <property type="evidence" value="ECO:0007669"/>
    <property type="project" value="UniProtKB-SubCell"/>
</dbReference>
<dbReference type="RefSeq" id="XP_007547353.1">
    <property type="nucleotide sequence ID" value="XM_007547291.2"/>
</dbReference>
<dbReference type="FunFam" id="1.10.8.270:FF:000002">
    <property type="entry name" value="TBC1 domain family member 9B"/>
    <property type="match status" value="1"/>
</dbReference>
<dbReference type="InterPro" id="IPR000195">
    <property type="entry name" value="Rab-GAP-TBC_dom"/>
</dbReference>
<dbReference type="GeneTree" id="ENSGT00940000158977"/>
<dbReference type="AlphaFoldDB" id="A0A087YH73"/>
<accession>A0A087YH73</accession>
<evidence type="ECO:0000313" key="10">
    <source>
        <dbReference type="Proteomes" id="UP000028760"/>
    </source>
</evidence>
<feature type="region of interest" description="Disordered" evidence="7">
    <location>
        <begin position="1044"/>
        <end position="1065"/>
    </location>
</feature>
<name>A0A087YH73_POEFO</name>
<dbReference type="Pfam" id="PF00566">
    <property type="entry name" value="RabGAP-TBC"/>
    <property type="match status" value="1"/>
</dbReference>
<dbReference type="Gene3D" id="1.10.8.270">
    <property type="entry name" value="putative rabgap domain of human tbc1 domain family member 14 like domains"/>
    <property type="match status" value="1"/>
</dbReference>
<dbReference type="Ensembl" id="ENSPFOT00000017398.2">
    <property type="protein sequence ID" value="ENSPFOP00000017376.2"/>
    <property type="gene ID" value="ENSPFOG00000017224.2"/>
</dbReference>
<dbReference type="PANTHER" id="PTHR47666">
    <property type="entry name" value="PROTEIN VASCULAR ASSOCIATED DEATH 1, CHLOROPLASTIC"/>
    <property type="match status" value="1"/>
</dbReference>
<evidence type="ECO:0000256" key="5">
    <source>
        <dbReference type="ARBA" id="ARBA00067411"/>
    </source>
</evidence>
<dbReference type="Gene3D" id="1.10.238.10">
    <property type="entry name" value="EF-hand"/>
    <property type="match status" value="1"/>
</dbReference>
<keyword evidence="2" id="KW-0343">GTPase activation</keyword>
<reference evidence="9" key="2">
    <citation type="submission" date="2025-08" db="UniProtKB">
        <authorList>
            <consortium name="Ensembl"/>
        </authorList>
    </citation>
    <scope>IDENTIFICATION</scope>
</reference>
<dbReference type="InterPro" id="IPR011993">
    <property type="entry name" value="PH-like_dom_sf"/>
</dbReference>
<dbReference type="Gene3D" id="2.30.29.30">
    <property type="entry name" value="Pleckstrin-homology domain (PH domain)/Phosphotyrosine-binding domain (PTB)"/>
    <property type="match status" value="2"/>
</dbReference>
<keyword evidence="6" id="KW-0175">Coiled coil</keyword>
<evidence type="ECO:0000256" key="4">
    <source>
        <dbReference type="ARBA" id="ARBA00022737"/>
    </source>
</evidence>
<keyword evidence="4" id="KW-0677">Repeat</keyword>
<sequence length="1126" mass="127999">MWLNPEEVLLKNALKLWVTVRSNDFFLLQKRRGHGEHTNKITGLLVGALDTVLDSNARVTPFRILLQVPGSQVSWVIASGAAIEEVNKHWDWLVHNLLQSLSVFENKEDAASFVKGKVKGLIAEEVRGRQAAQEEDPEKFREALLKFELHFGLPSSEKLVTYYSCCCWKGRVPRQGFLYLSVNHMAFYSFLLGKEVKFVIPWAEVTRLERVSTALMTEAIRVTTRKRQREFSMFLNLDEAFGVMRQLADITLRRLLDSVGLELDRVLQQTARITKRILEEQAIREYVLALFRLPRSEKLYEVAPCSVWTPHSRSHTAGTLYTTDSYLCFSSREEGSCTLLIPLSEVLSIEKAESTSSLPNPVIVSMRTKKAFQLIDLQDRDDLVESMNSRLRALQWKHSVFRSRKDSRRSVSSPTPYYTFYYDTGLSDEEEVEEQVLRNTVNSEALMTAFHQSRPGDNGNKSMEPVKERLWDDHFTEFGRGVHMFRTEKIQKLVAMGIPESLRGELWMTFSDACSELDSHQGYYAGLVQKSMGHSSLATDEIERDLHRSLPDHPAFQNPTGIAALRRVLTAYAHRNPKIGYCQSMNILASVLLLYAKEEEAFWLLVAVCERMLPDYFNRRVIGAQVDQSVFEELIRERLPELAEQVPDLSTLSSVSLSWFLTLFLSVLPFQSAVCVVDCFFFQGIKSIFQLGLAVLDANAAQLSACTDDGQALMILTSFLDQVGSEESPCVPPPPPPATEENSCSDTDAPAVRHINITDLISEALGKFRDLSVRHIERLRCLHRVRVLQAHEDTIKENTLRLVSPDVSISPENLSDLYDLFKTEHFITLYWGDSSSAAAAEAAAWQHGDSGHSFVERQYRLDRPQFKSLYGLLAPWPSGCSQHMDTLSNRTFTLLAPDRDNLVTFKDFASWLDTLYCEELNVKIRFLYRLHIPPALTESEDEPSLRSPLLSTNRPLYLNKETPVSESEEEEVKDYQEQLKQMLQDLVKEKEKDADKPLPLMNQREFIQFCKTLYSMFHGDPEENDLFQAIATVTSLVLQIGEAGHREQTKASEEKPAKPTPLSDGALAADDEWTVSYAQILASLLTEQALVNFFEKPADLTEKIAQAKQNQYQQRAGLLTLQKGTR</sequence>
<dbReference type="PANTHER" id="PTHR47666:SF2">
    <property type="entry name" value="TBC1 DOMAIN FAMILY MEMBER 8 ISOFORM X1"/>
    <property type="match status" value="1"/>
</dbReference>
<dbReference type="OrthoDB" id="17687at2759"/>
<dbReference type="Gene3D" id="1.10.472.80">
    <property type="entry name" value="Ypt/Rab-GAP domain of gyp1p, domain 3"/>
    <property type="match status" value="1"/>
</dbReference>
<dbReference type="Gene3D" id="1.10.10.750">
    <property type="entry name" value="Ypt/Rab-GAP domain of gyp1p, domain 1"/>
    <property type="match status" value="1"/>
</dbReference>
<dbReference type="PROSITE" id="PS50086">
    <property type="entry name" value="TBC_RABGAP"/>
    <property type="match status" value="1"/>
</dbReference>
<dbReference type="SMART" id="SM00568">
    <property type="entry name" value="GRAM"/>
    <property type="match status" value="2"/>
</dbReference>
<dbReference type="InterPro" id="IPR004182">
    <property type="entry name" value="GRAM"/>
</dbReference>
<dbReference type="EMBL" id="AYCK01002542">
    <property type="status" value="NOT_ANNOTATED_CDS"/>
    <property type="molecule type" value="Genomic_DNA"/>
</dbReference>
<reference evidence="9" key="3">
    <citation type="submission" date="2025-09" db="UniProtKB">
        <authorList>
            <consortium name="Ensembl"/>
        </authorList>
    </citation>
    <scope>IDENTIFICATION</scope>
</reference>
<dbReference type="GO" id="GO:0005096">
    <property type="term" value="F:GTPase activator activity"/>
    <property type="evidence" value="ECO:0007669"/>
    <property type="project" value="UniProtKB-KW"/>
</dbReference>
<feature type="region of interest" description="Disordered" evidence="7">
    <location>
        <begin position="726"/>
        <end position="746"/>
    </location>
</feature>
<dbReference type="FunFam" id="1.10.472.80:FF:000023">
    <property type="entry name" value="TBC1 domain family member 8B"/>
    <property type="match status" value="1"/>
</dbReference>
<dbReference type="FunFam" id="1.10.10.750:FF:000008">
    <property type="entry name" value="TBC1 domain family member 9"/>
    <property type="match status" value="1"/>
</dbReference>
<evidence type="ECO:0000259" key="8">
    <source>
        <dbReference type="PROSITE" id="PS50086"/>
    </source>
</evidence>
<dbReference type="GeneID" id="103134834"/>
<dbReference type="SMART" id="SM00164">
    <property type="entry name" value="TBC"/>
    <property type="match status" value="1"/>
</dbReference>
<feature type="domain" description="Rab-GAP TBC" evidence="8">
    <location>
        <begin position="497"/>
        <end position="684"/>
    </location>
</feature>
<evidence type="ECO:0000313" key="9">
    <source>
        <dbReference type="Ensembl" id="ENSPFOP00000017376.2"/>
    </source>
</evidence>
<dbReference type="InterPro" id="IPR035969">
    <property type="entry name" value="Rab-GAP_TBC_sf"/>
</dbReference>
<evidence type="ECO:0000256" key="3">
    <source>
        <dbReference type="ARBA" id="ARBA00022490"/>
    </source>
</evidence>
<dbReference type="FunFam" id="2.30.29.30:FF:000013">
    <property type="entry name" value="Putative TBC1 domain family member 8B"/>
    <property type="match status" value="1"/>
</dbReference>
<dbReference type="CTD" id="11138"/>
<keyword evidence="3" id="KW-0963">Cytoplasm</keyword>
<feature type="coiled-coil region" evidence="6">
    <location>
        <begin position="965"/>
        <end position="996"/>
    </location>
</feature>
<comment type="subcellular location">
    <subcellularLocation>
        <location evidence="1">Cytoplasm</location>
        <location evidence="1">Cytosol</location>
    </subcellularLocation>
</comment>
<dbReference type="KEGG" id="pfor:103134834"/>
<dbReference type="GO" id="GO:0003094">
    <property type="term" value="P:glomerular filtration"/>
    <property type="evidence" value="ECO:0007669"/>
    <property type="project" value="UniProtKB-ARBA"/>
</dbReference>
<feature type="compositionally biased region" description="Basic and acidic residues" evidence="7">
    <location>
        <begin position="1044"/>
        <end position="1057"/>
    </location>
</feature>
<evidence type="ECO:0000256" key="6">
    <source>
        <dbReference type="SAM" id="Coils"/>
    </source>
</evidence>
<dbReference type="Proteomes" id="UP000028760">
    <property type="component" value="Unassembled WGS sequence"/>
</dbReference>
<protein>
    <recommendedName>
        <fullName evidence="5">TBC1 domain family member 8B</fullName>
    </recommendedName>
</protein>
<dbReference type="OMA" id="GSEVYWA"/>
<evidence type="ECO:0000256" key="7">
    <source>
        <dbReference type="SAM" id="MobiDB-lite"/>
    </source>
</evidence>
<dbReference type="eggNOG" id="KOG4347">
    <property type="taxonomic scope" value="Eukaryota"/>
</dbReference>
<keyword evidence="10" id="KW-1185">Reference proteome</keyword>
<dbReference type="Pfam" id="PF02893">
    <property type="entry name" value="GRAM"/>
    <property type="match status" value="2"/>
</dbReference>